<accession>A0ABU9QN29</accession>
<evidence type="ECO:0000313" key="4">
    <source>
        <dbReference type="Proteomes" id="UP001494588"/>
    </source>
</evidence>
<dbReference type="InterPro" id="IPR036397">
    <property type="entry name" value="RNaseH_sf"/>
</dbReference>
<dbReference type="InterPro" id="IPR012337">
    <property type="entry name" value="RNaseH-like_sf"/>
</dbReference>
<evidence type="ECO:0000259" key="2">
    <source>
        <dbReference type="PROSITE" id="PS50994"/>
    </source>
</evidence>
<organism evidence="3 4">
    <name type="scientific">Paraburkholderia sabiae</name>
    <dbReference type="NCBI Taxonomy" id="273251"/>
    <lineage>
        <taxon>Bacteria</taxon>
        <taxon>Pseudomonadati</taxon>
        <taxon>Pseudomonadota</taxon>
        <taxon>Betaproteobacteria</taxon>
        <taxon>Burkholderiales</taxon>
        <taxon>Burkholderiaceae</taxon>
        <taxon>Paraburkholderia</taxon>
    </lineage>
</organism>
<feature type="region of interest" description="Disordered" evidence="1">
    <location>
        <begin position="814"/>
        <end position="851"/>
    </location>
</feature>
<reference evidence="3 4" key="1">
    <citation type="submission" date="2024-01" db="EMBL/GenBank/DDBJ databases">
        <title>The diversity of rhizobia nodulating Mimosa spp. in eleven states of Brazil covering several biomes is determined by host plant, location, and edaphic factors.</title>
        <authorList>
            <person name="Rouws L."/>
            <person name="Barauna A."/>
            <person name="Beukes C."/>
            <person name="De Faria S.M."/>
            <person name="Gross E."/>
            <person name="Dos Reis Junior F.B."/>
            <person name="Simon M."/>
            <person name="Maluk M."/>
            <person name="Odee D.W."/>
            <person name="Kenicer G."/>
            <person name="Young J.P.W."/>
            <person name="Reis V.M."/>
            <person name="Zilli J."/>
            <person name="James E.K."/>
        </authorList>
    </citation>
    <scope>NUCLEOTIDE SEQUENCE [LARGE SCALE GENOMIC DNA]</scope>
    <source>
        <strain evidence="3 4">JPY77</strain>
    </source>
</reference>
<dbReference type="Pfam" id="PF00665">
    <property type="entry name" value="rve"/>
    <property type="match status" value="1"/>
</dbReference>
<comment type="caution">
    <text evidence="3">The sequence shown here is derived from an EMBL/GenBank/DDBJ whole genome shotgun (WGS) entry which is preliminary data.</text>
</comment>
<keyword evidence="4" id="KW-1185">Reference proteome</keyword>
<evidence type="ECO:0000313" key="3">
    <source>
        <dbReference type="EMBL" id="MEM5290853.1"/>
    </source>
</evidence>
<dbReference type="Gene3D" id="3.30.420.10">
    <property type="entry name" value="Ribonuclease H-like superfamily/Ribonuclease H"/>
    <property type="match status" value="1"/>
</dbReference>
<sequence length="863" mass="99010">MKADFDGFTREFCCQPLNVGIPRVTRRTSRHDGKVTEYTYNIRYTPDLLRLTDYGPIVEEWKTEQELLKLAKKEPERFFKVEGTWHCPEREEYFKTLGITFCLRSSAEHDDLFASNLEHLAAFLNDDQRPVTDDAWSAIEKVVIKRGGAISFSALIREAYDDNTPWNEDIVLPTPVGRFRVDDIWKSIADQRLFVDLEYDDLSDPHMVVLCLTREQLEAAKWRRPPPHAVSTHFVMTVDIGTEFIFRGKADVYTVTAMPEGKVFFRDFTSKVFEHLSDQDFQTLMYSGDIQLLSTSQGTDELLDGSPRITDEQVRKAHYRFKLLTILEHTDVSHVEDVRTIQRWQKKKRDAGDSKPLQMLALVPGRPGGRGPQIVDDVLDLIKEVACGANNPTNPKESHSFGVFVKLCEERKLKPCSKNTFYLRSAQFRDIRKREGSRRAYNQEPAIWYLHRHDKIHGGRPFHRVHIDHTKLDIFIKVRGFGGRIYKLRPWLTVLIDEETRAVLGFYLAAHPPSTVSCMMAIRAMVALHKRVPDFIVCDNGKEFLSKAFDRFCDLNDITIDYRPAHESRFGLVIERLFGSTNTELIHNLVGNTKAMQHVRTLTRSVDPINAKHLSFVHLHGLLEHYFFVQYNREDSHPAHDHTPEQYMHKRFMETGRRLSRLRPYDTQFMLQTLIPVSNGGTRSINPTMGIKIGPIWYWTDEFAAKRHKKTKVESFVDMWDVSVAYVVIKGLWHKCISSLLLRYRNLTAIELRYALYEVRLRLKSAPAECFESVLEGVLAEHNLPTAAEATAATRQIYGPAGLTAVLSRDEHDSQMQDAAAEAPASSGSSANGTAASQVHSNNKKKSPRFNVDYASLPIRKSI</sequence>
<dbReference type="RefSeq" id="WP_233472114.1">
    <property type="nucleotide sequence ID" value="NZ_CAJHCS010000036.1"/>
</dbReference>
<dbReference type="Proteomes" id="UP001494588">
    <property type="component" value="Unassembled WGS sequence"/>
</dbReference>
<protein>
    <submittedName>
        <fullName evidence="3">DDE-type integrase/transposase/recombinase</fullName>
    </submittedName>
</protein>
<feature type="domain" description="Integrase catalytic" evidence="2">
    <location>
        <begin position="457"/>
        <end position="652"/>
    </location>
</feature>
<dbReference type="PROSITE" id="PS50994">
    <property type="entry name" value="INTEGRASE"/>
    <property type="match status" value="1"/>
</dbReference>
<gene>
    <name evidence="3" type="ORF">V4C55_34550</name>
</gene>
<name>A0ABU9QN29_9BURK</name>
<dbReference type="SUPFAM" id="SSF53098">
    <property type="entry name" value="Ribonuclease H-like"/>
    <property type="match status" value="1"/>
</dbReference>
<proteinExistence type="predicted"/>
<feature type="compositionally biased region" description="Low complexity" evidence="1">
    <location>
        <begin position="819"/>
        <end position="837"/>
    </location>
</feature>
<dbReference type="InterPro" id="IPR001584">
    <property type="entry name" value="Integrase_cat-core"/>
</dbReference>
<dbReference type="EMBL" id="JAZHGC010000041">
    <property type="protein sequence ID" value="MEM5290853.1"/>
    <property type="molecule type" value="Genomic_DNA"/>
</dbReference>
<evidence type="ECO:0000256" key="1">
    <source>
        <dbReference type="SAM" id="MobiDB-lite"/>
    </source>
</evidence>